<name>A0A8H3GA19_9AGAM</name>
<accession>A0A8H3GA19</accession>
<dbReference type="OrthoDB" id="4590138at2759"/>
<evidence type="ECO:0000313" key="3">
    <source>
        <dbReference type="EMBL" id="CAE6441625.1"/>
    </source>
</evidence>
<feature type="compositionally biased region" description="Low complexity" evidence="1">
    <location>
        <begin position="572"/>
        <end position="593"/>
    </location>
</feature>
<feature type="region of interest" description="Disordered" evidence="1">
    <location>
        <begin position="567"/>
        <end position="599"/>
    </location>
</feature>
<evidence type="ECO:0000256" key="1">
    <source>
        <dbReference type="SAM" id="MobiDB-lite"/>
    </source>
</evidence>
<sequence length="736" mass="77981">MNSGEKLPRHMPDQGVLFAFVAGVSGDDSNTRASHDVHTQESGEIPHNVPANTWAQLLPPHSPPAVSLRRRSVLDLVAAFSSPRANHLVSIPNTELPLTLTQKADAAISLAISVPRHPQFPTTPLAGAGSQVLFLLCMSEPLQPASESSSFFPLPHGLPFLSMGPVVVAALGAGAFVTTAAAGVILLRRKFLGKAVEVDVEKGLEDDATERRERTGPGWKEYTEIDEKGAYELRVPLVAAFQSQRESDVADTRTPLTPMPRLPTLHHCQDLPTPNVRQQVDPLPILEGGISDTHNQDRAPVFPPGLPVPAKVAVDGPISARLNPLSELDPLDTGVSGITSWPVLAPTPVEEMRTRANGQGEHSEPDIKNDVVPQDEPSASSPKFPCELEIAPGDPIVPVSSESIHESDDGDPFADPVDSVHSPCSEVSLEVEEDVSPACSPRSTATSLDDSDPLLEASSISRPDIYDSISISPILWVGPSVAIPESIFPANIPLPESPPASPKVLSPLLIRPLPLDTVVTTTVVFGDELSPDEDVSDYESSSPVVAAPFVPVLPPIIIVTCPEEDLMEAPRSPVSDAGSSSSSDSSGPDTPTGLKHDLPFSPVLEVSSKASSSPQLSVFLPSEGGADIDDDMDMDDFVMVEQQAPDPPSPTIDIISPEWTISKLPGSFEDIQAPTSDRTHPEQKLTGPIAVADVPPLTADMIQLCHALLAVSNCAGLVAQVVVGFSVWWSLTLVPA</sequence>
<dbReference type="AlphaFoldDB" id="A0A8H3GA19"/>
<keyword evidence="2" id="KW-0472">Membrane</keyword>
<organism evidence="3 4">
    <name type="scientific">Rhizoctonia solani</name>
    <dbReference type="NCBI Taxonomy" id="456999"/>
    <lineage>
        <taxon>Eukaryota</taxon>
        <taxon>Fungi</taxon>
        <taxon>Dikarya</taxon>
        <taxon>Basidiomycota</taxon>
        <taxon>Agaricomycotina</taxon>
        <taxon>Agaricomycetes</taxon>
        <taxon>Cantharellales</taxon>
        <taxon>Ceratobasidiaceae</taxon>
        <taxon>Rhizoctonia</taxon>
    </lineage>
</organism>
<feature type="region of interest" description="Disordered" evidence="1">
    <location>
        <begin position="354"/>
        <end position="455"/>
    </location>
</feature>
<reference evidence="3" key="1">
    <citation type="submission" date="2021-01" db="EMBL/GenBank/DDBJ databases">
        <authorList>
            <person name="Kaushik A."/>
        </authorList>
    </citation>
    <scope>NUCLEOTIDE SEQUENCE</scope>
    <source>
        <strain evidence="3">AG6-10EEA</strain>
    </source>
</reference>
<gene>
    <name evidence="3" type="ORF">RDB_LOCUS37223</name>
</gene>
<dbReference type="EMBL" id="CAJMXA010000746">
    <property type="protein sequence ID" value="CAE6441625.1"/>
    <property type="molecule type" value="Genomic_DNA"/>
</dbReference>
<feature type="transmembrane region" description="Helical" evidence="2">
    <location>
        <begin position="160"/>
        <end position="187"/>
    </location>
</feature>
<keyword evidence="2" id="KW-1133">Transmembrane helix</keyword>
<evidence type="ECO:0000313" key="4">
    <source>
        <dbReference type="Proteomes" id="UP000663853"/>
    </source>
</evidence>
<dbReference type="Proteomes" id="UP000663853">
    <property type="component" value="Unassembled WGS sequence"/>
</dbReference>
<comment type="caution">
    <text evidence="3">The sequence shown here is derived from an EMBL/GenBank/DDBJ whole genome shotgun (WGS) entry which is preliminary data.</text>
</comment>
<evidence type="ECO:0000256" key="2">
    <source>
        <dbReference type="SAM" id="Phobius"/>
    </source>
</evidence>
<feature type="transmembrane region" description="Helical" evidence="2">
    <location>
        <begin position="707"/>
        <end position="731"/>
    </location>
</feature>
<keyword evidence="2" id="KW-0812">Transmembrane</keyword>
<evidence type="ECO:0008006" key="5">
    <source>
        <dbReference type="Google" id="ProtNLM"/>
    </source>
</evidence>
<protein>
    <recommendedName>
        <fullName evidence="5">Transmembrane protein</fullName>
    </recommendedName>
</protein>
<proteinExistence type="predicted"/>